<dbReference type="CDD" id="cd04472">
    <property type="entry name" value="S1_PNPase"/>
    <property type="match status" value="1"/>
</dbReference>
<dbReference type="Pfam" id="PF03725">
    <property type="entry name" value="RNase_PH_C"/>
    <property type="match status" value="2"/>
</dbReference>
<evidence type="ECO:0000256" key="4">
    <source>
        <dbReference type="ARBA" id="ARBA00022679"/>
    </source>
</evidence>
<organism evidence="12 13">
    <name type="scientific">Lutispora thermophila DSM 19022</name>
    <dbReference type="NCBI Taxonomy" id="1122184"/>
    <lineage>
        <taxon>Bacteria</taxon>
        <taxon>Bacillati</taxon>
        <taxon>Bacillota</taxon>
        <taxon>Clostridia</taxon>
        <taxon>Lutisporales</taxon>
        <taxon>Lutisporaceae</taxon>
        <taxon>Lutispora</taxon>
    </lineage>
</organism>
<dbReference type="NCBIfam" id="TIGR03591">
    <property type="entry name" value="polynuc_phos"/>
    <property type="match status" value="1"/>
</dbReference>
<dbReference type="InterPro" id="IPR036612">
    <property type="entry name" value="KH_dom_type_1_sf"/>
</dbReference>
<dbReference type="PROSITE" id="PS50084">
    <property type="entry name" value="KH_TYPE_1"/>
    <property type="match status" value="1"/>
</dbReference>
<keyword evidence="10" id="KW-0175">Coiled coil</keyword>
<dbReference type="PIRSF" id="PIRSF005499">
    <property type="entry name" value="PNPase"/>
    <property type="match status" value="1"/>
</dbReference>
<keyword evidence="6 9" id="KW-0479">Metal-binding</keyword>
<dbReference type="CDD" id="cd11363">
    <property type="entry name" value="RNase_PH_PNPase_1"/>
    <property type="match status" value="1"/>
</dbReference>
<protein>
    <recommendedName>
        <fullName evidence="9">Polyribonucleotide nucleotidyltransferase</fullName>
        <ecNumber evidence="9">2.7.7.8</ecNumber>
    </recommendedName>
    <alternativeName>
        <fullName evidence="9">Polynucleotide phosphorylase</fullName>
        <shortName evidence="9">PNPase</shortName>
    </alternativeName>
</protein>
<dbReference type="InterPro" id="IPR012162">
    <property type="entry name" value="PNPase"/>
</dbReference>
<comment type="function">
    <text evidence="9">Involved in mRNA degradation. Catalyzes the phosphorolysis of single-stranded polyribonucleotides processively in the 3'- to 5'-direction.</text>
</comment>
<comment type="similarity">
    <text evidence="2 9">Belongs to the polyribonucleotide nucleotidyltransferase family.</text>
</comment>
<dbReference type="FunFam" id="3.30.230.70:FF:000001">
    <property type="entry name" value="Polyribonucleotide nucleotidyltransferase"/>
    <property type="match status" value="1"/>
</dbReference>
<evidence type="ECO:0000256" key="9">
    <source>
        <dbReference type="HAMAP-Rule" id="MF_01595"/>
    </source>
</evidence>
<dbReference type="Pfam" id="PF00013">
    <property type="entry name" value="KH_1"/>
    <property type="match status" value="1"/>
</dbReference>
<evidence type="ECO:0000256" key="3">
    <source>
        <dbReference type="ARBA" id="ARBA00022490"/>
    </source>
</evidence>
<accession>A0A1M6I5A5</accession>
<comment type="subcellular location">
    <subcellularLocation>
        <location evidence="1 9">Cytoplasm</location>
    </subcellularLocation>
</comment>
<dbReference type="FunFam" id="3.30.1370.10:FF:000001">
    <property type="entry name" value="Polyribonucleotide nucleotidyltransferase"/>
    <property type="match status" value="1"/>
</dbReference>
<feature type="coiled-coil region" evidence="10">
    <location>
        <begin position="257"/>
        <end position="312"/>
    </location>
</feature>
<dbReference type="GO" id="GO:0003723">
    <property type="term" value="F:RNA binding"/>
    <property type="evidence" value="ECO:0007669"/>
    <property type="project" value="UniProtKB-UniRule"/>
</dbReference>
<dbReference type="PROSITE" id="PS50126">
    <property type="entry name" value="S1"/>
    <property type="match status" value="1"/>
</dbReference>
<proteinExistence type="inferred from homology"/>
<evidence type="ECO:0000256" key="6">
    <source>
        <dbReference type="ARBA" id="ARBA00022723"/>
    </source>
</evidence>
<feature type="binding site" evidence="9">
    <location>
        <position position="501"/>
    </location>
    <ligand>
        <name>Mg(2+)</name>
        <dbReference type="ChEBI" id="CHEBI:18420"/>
    </ligand>
</feature>
<dbReference type="InterPro" id="IPR003029">
    <property type="entry name" value="S1_domain"/>
</dbReference>
<dbReference type="Pfam" id="PF03726">
    <property type="entry name" value="PNPase"/>
    <property type="match status" value="1"/>
</dbReference>
<evidence type="ECO:0000256" key="10">
    <source>
        <dbReference type="SAM" id="Coils"/>
    </source>
</evidence>
<dbReference type="Proteomes" id="UP000184442">
    <property type="component" value="Unassembled WGS sequence"/>
</dbReference>
<dbReference type="InterPro" id="IPR012340">
    <property type="entry name" value="NA-bd_OB-fold"/>
</dbReference>
<dbReference type="Pfam" id="PF00575">
    <property type="entry name" value="S1"/>
    <property type="match status" value="1"/>
</dbReference>
<evidence type="ECO:0000256" key="2">
    <source>
        <dbReference type="ARBA" id="ARBA00007404"/>
    </source>
</evidence>
<dbReference type="Pfam" id="PF01138">
    <property type="entry name" value="RNase_PH"/>
    <property type="match status" value="2"/>
</dbReference>
<dbReference type="InterPro" id="IPR015848">
    <property type="entry name" value="PNPase_PH_RNA-bd_bac/org-type"/>
</dbReference>
<dbReference type="SUPFAM" id="SSF54791">
    <property type="entry name" value="Eukaryotic type KH-domain (KH-domain type I)"/>
    <property type="match status" value="1"/>
</dbReference>
<dbReference type="EC" id="2.7.7.8" evidence="9"/>
<feature type="binding site" evidence="9">
    <location>
        <position position="495"/>
    </location>
    <ligand>
        <name>Mg(2+)</name>
        <dbReference type="ChEBI" id="CHEBI:18420"/>
    </ligand>
</feature>
<dbReference type="CDD" id="cd02393">
    <property type="entry name" value="KH-I_PNPase"/>
    <property type="match status" value="1"/>
</dbReference>
<dbReference type="SUPFAM" id="SSF55666">
    <property type="entry name" value="Ribonuclease PH domain 2-like"/>
    <property type="match status" value="2"/>
</dbReference>
<keyword evidence="7 9" id="KW-0460">Magnesium</keyword>
<dbReference type="SUPFAM" id="SSF54211">
    <property type="entry name" value="Ribosomal protein S5 domain 2-like"/>
    <property type="match status" value="2"/>
</dbReference>
<dbReference type="NCBIfam" id="NF008805">
    <property type="entry name" value="PRK11824.1"/>
    <property type="match status" value="1"/>
</dbReference>
<dbReference type="InterPro" id="IPR027408">
    <property type="entry name" value="PNPase/RNase_PH_dom_sf"/>
</dbReference>
<dbReference type="PANTHER" id="PTHR11252">
    <property type="entry name" value="POLYRIBONUCLEOTIDE NUCLEOTIDYLTRANSFERASE"/>
    <property type="match status" value="1"/>
</dbReference>
<dbReference type="SMART" id="SM00316">
    <property type="entry name" value="S1"/>
    <property type="match status" value="1"/>
</dbReference>
<dbReference type="GO" id="GO:0004654">
    <property type="term" value="F:polyribonucleotide nucleotidyltransferase activity"/>
    <property type="evidence" value="ECO:0007669"/>
    <property type="project" value="UniProtKB-UniRule"/>
</dbReference>
<dbReference type="CDD" id="cd11364">
    <property type="entry name" value="RNase_PH_PNPase_2"/>
    <property type="match status" value="1"/>
</dbReference>
<keyword evidence="5 9" id="KW-0548">Nucleotidyltransferase</keyword>
<keyword evidence="3 9" id="KW-0963">Cytoplasm</keyword>
<dbReference type="HAMAP" id="MF_01595">
    <property type="entry name" value="PNPase"/>
    <property type="match status" value="1"/>
</dbReference>
<evidence type="ECO:0000256" key="5">
    <source>
        <dbReference type="ARBA" id="ARBA00022695"/>
    </source>
</evidence>
<keyword evidence="8 9" id="KW-0694">RNA-binding</keyword>
<dbReference type="AlphaFoldDB" id="A0A1M6I5A5"/>
<dbReference type="FunFam" id="3.30.230.70:FF:000002">
    <property type="entry name" value="Polyribonucleotide nucleotidyltransferase"/>
    <property type="match status" value="1"/>
</dbReference>
<dbReference type="SUPFAM" id="SSF46915">
    <property type="entry name" value="Polynucleotide phosphorylase/guanosine pentaphosphate synthase (PNPase/GPSI), domain 3"/>
    <property type="match status" value="1"/>
</dbReference>
<dbReference type="GO" id="GO:0006396">
    <property type="term" value="P:RNA processing"/>
    <property type="evidence" value="ECO:0007669"/>
    <property type="project" value="InterPro"/>
</dbReference>
<sequence length="715" mass="79258">MHRNIHFMKGGNTLETFSMDLAGRKLSIEIGKVAQLADGAVLVRYGDTVVLVTACASDKPKEGIDFFPLSVDYEERLYAVGKIPGGFIKREGKPTEKAILNARLIDRPIRPLFPKGYRNDVQVIATVLSVDQDNLPEIVAMIGSSAALSISSIPFMGPTGSVLVGLVDGEFILNPTAEEREKSDLHLVVSGTKDAVMMVEAGCNEVTEETMLEAIMFAHEYIKKIVEFIEEITAKVGKEKKEVILATIDEELEKEVREFAEQKMLEAIRTVDKQERQNNIDKVNEETLLYFAEKYEDNIKDVEAVLYNITKEQVRELIVKHKIRPDDRKFDEIRPISVEVGLLPRVHGSGLFTRGQTQVLTVATLGALGDVQVLDGLGEEESKRYMHHYNFPPYSVGETRFLRGPGRREIGHGALAERALEPMIPSVEEFPYTIRLVSEVLSSNGSTSQASVCGSTLALLDAGVPIKKPVAGVAMGLIKEEDEVVILTDIQGLEDFLGDMDFKVAGTKDGITAIQMDIKIAGIDREILKRALEQARVGRLYILDKMNSVISEPRKELSPYAPKILITKIDPDKIRDVIGPGGKTINKIISETNVKIDIEDDGKVYISSPDAKNAQRALKIIEGLTKDVVEGEIYLGKVVRITTFGAFVEILPGKEGLVHISKLDKMRVEKVEDVVNIGDEILVKVTDIDKQGRINLSRKDAITDEEEKRNNQDNK</sequence>
<comment type="cofactor">
    <cofactor evidence="9">
        <name>Mg(2+)</name>
        <dbReference type="ChEBI" id="CHEBI:18420"/>
    </cofactor>
</comment>
<dbReference type="SUPFAM" id="SSF50249">
    <property type="entry name" value="Nucleic acid-binding proteins"/>
    <property type="match status" value="1"/>
</dbReference>
<evidence type="ECO:0000313" key="12">
    <source>
        <dbReference type="EMBL" id="SHJ29631.1"/>
    </source>
</evidence>
<dbReference type="GO" id="GO:0000175">
    <property type="term" value="F:3'-5'-RNA exonuclease activity"/>
    <property type="evidence" value="ECO:0007669"/>
    <property type="project" value="TreeGrafter"/>
</dbReference>
<dbReference type="InterPro" id="IPR036456">
    <property type="entry name" value="PNPase_PH_RNA-bd_sf"/>
</dbReference>
<dbReference type="GO" id="GO:0006402">
    <property type="term" value="P:mRNA catabolic process"/>
    <property type="evidence" value="ECO:0007669"/>
    <property type="project" value="UniProtKB-UniRule"/>
</dbReference>
<dbReference type="InterPro" id="IPR015847">
    <property type="entry name" value="ExoRNase_PH_dom2"/>
</dbReference>
<dbReference type="SMART" id="SM00322">
    <property type="entry name" value="KH"/>
    <property type="match status" value="1"/>
</dbReference>
<reference evidence="12 13" key="1">
    <citation type="submission" date="2016-11" db="EMBL/GenBank/DDBJ databases">
        <authorList>
            <person name="Jaros S."/>
            <person name="Januszkiewicz K."/>
            <person name="Wedrychowicz H."/>
        </authorList>
    </citation>
    <scope>NUCLEOTIDE SEQUENCE [LARGE SCALE GENOMIC DNA]</scope>
    <source>
        <strain evidence="12 13">DSM 19022</strain>
    </source>
</reference>
<feature type="domain" description="S1 motif" evidence="11">
    <location>
        <begin position="631"/>
        <end position="699"/>
    </location>
</feature>
<dbReference type="GO" id="GO:0000287">
    <property type="term" value="F:magnesium ion binding"/>
    <property type="evidence" value="ECO:0007669"/>
    <property type="project" value="UniProtKB-UniRule"/>
</dbReference>
<comment type="catalytic activity">
    <reaction evidence="9">
        <text>RNA(n+1) + phosphate = RNA(n) + a ribonucleoside 5'-diphosphate</text>
        <dbReference type="Rhea" id="RHEA:22096"/>
        <dbReference type="Rhea" id="RHEA-COMP:14527"/>
        <dbReference type="Rhea" id="RHEA-COMP:17342"/>
        <dbReference type="ChEBI" id="CHEBI:43474"/>
        <dbReference type="ChEBI" id="CHEBI:57930"/>
        <dbReference type="ChEBI" id="CHEBI:140395"/>
        <dbReference type="EC" id="2.7.7.8"/>
    </reaction>
</comment>
<dbReference type="STRING" id="1122184.SAMN02745176_03092"/>
<dbReference type="InterPro" id="IPR001247">
    <property type="entry name" value="ExoRNase_PH_dom1"/>
</dbReference>
<keyword evidence="4 9" id="KW-0808">Transferase</keyword>
<dbReference type="FunFam" id="2.40.50.140:FF:000023">
    <property type="entry name" value="Polyribonucleotide nucleotidyltransferase"/>
    <property type="match status" value="1"/>
</dbReference>
<dbReference type="InterPro" id="IPR004087">
    <property type="entry name" value="KH_dom"/>
</dbReference>
<evidence type="ECO:0000256" key="7">
    <source>
        <dbReference type="ARBA" id="ARBA00022842"/>
    </source>
</evidence>
<name>A0A1M6I5A5_9FIRM</name>
<evidence type="ECO:0000313" key="13">
    <source>
        <dbReference type="Proteomes" id="UP000184442"/>
    </source>
</evidence>
<evidence type="ECO:0000256" key="1">
    <source>
        <dbReference type="ARBA" id="ARBA00004496"/>
    </source>
</evidence>
<dbReference type="InterPro" id="IPR004088">
    <property type="entry name" value="KH_dom_type_1"/>
</dbReference>
<keyword evidence="13" id="KW-1185">Reference proteome</keyword>
<dbReference type="InterPro" id="IPR020568">
    <property type="entry name" value="Ribosomal_Su5_D2-typ_SF"/>
</dbReference>
<dbReference type="Gene3D" id="3.30.230.70">
    <property type="entry name" value="GHMP Kinase, N-terminal domain"/>
    <property type="match status" value="2"/>
</dbReference>
<dbReference type="Gene3D" id="2.40.50.140">
    <property type="entry name" value="Nucleic acid-binding proteins"/>
    <property type="match status" value="1"/>
</dbReference>
<evidence type="ECO:0000259" key="11">
    <source>
        <dbReference type="PROSITE" id="PS50126"/>
    </source>
</evidence>
<gene>
    <name evidence="9" type="primary">pnp</name>
    <name evidence="12" type="ORF">SAMN02745176_03092</name>
</gene>
<evidence type="ECO:0000256" key="8">
    <source>
        <dbReference type="ARBA" id="ARBA00022884"/>
    </source>
</evidence>
<dbReference type="EMBL" id="FQZS01000027">
    <property type="protein sequence ID" value="SHJ29631.1"/>
    <property type="molecule type" value="Genomic_DNA"/>
</dbReference>
<dbReference type="GO" id="GO:0005829">
    <property type="term" value="C:cytosol"/>
    <property type="evidence" value="ECO:0007669"/>
    <property type="project" value="TreeGrafter"/>
</dbReference>
<dbReference type="PANTHER" id="PTHR11252:SF0">
    <property type="entry name" value="POLYRIBONUCLEOTIDE NUCLEOTIDYLTRANSFERASE 1, MITOCHONDRIAL"/>
    <property type="match status" value="1"/>
</dbReference>
<dbReference type="InterPro" id="IPR036345">
    <property type="entry name" value="ExoRNase_PH_dom2_sf"/>
</dbReference>
<dbReference type="Gene3D" id="3.30.1370.10">
    <property type="entry name" value="K Homology domain, type 1"/>
    <property type="match status" value="1"/>
</dbReference>